<dbReference type="InterPro" id="IPR032245">
    <property type="entry name" value="RMI2"/>
</dbReference>
<dbReference type="GO" id="GO:0006281">
    <property type="term" value="P:DNA repair"/>
    <property type="evidence" value="ECO:0007669"/>
    <property type="project" value="TreeGrafter"/>
</dbReference>
<accession>S8CR47</accession>
<dbReference type="GO" id="GO:0033045">
    <property type="term" value="P:regulation of sister chromatid segregation"/>
    <property type="evidence" value="ECO:0007669"/>
    <property type="project" value="TreeGrafter"/>
</dbReference>
<dbReference type="Pfam" id="PF16100">
    <property type="entry name" value="RMI2"/>
    <property type="match status" value="1"/>
</dbReference>
<dbReference type="PANTHER" id="PTHR33962:SF1">
    <property type="entry name" value="RECQ-MEDIATED GENOME INSTABILITY PROTEIN 2"/>
    <property type="match status" value="1"/>
</dbReference>
<dbReference type="Proteomes" id="UP000015453">
    <property type="component" value="Unassembled WGS sequence"/>
</dbReference>
<dbReference type="PANTHER" id="PTHR33962">
    <property type="entry name" value="RECQ-MEDIATED GENOME INSTABILITY PROTEIN 2 RMI2"/>
    <property type="match status" value="1"/>
</dbReference>
<proteinExistence type="predicted"/>
<protein>
    <recommendedName>
        <fullName evidence="3">OB domain-containing protein</fullName>
    </recommendedName>
</protein>
<dbReference type="EMBL" id="AUSU01002201">
    <property type="protein sequence ID" value="EPS69265.1"/>
    <property type="molecule type" value="Genomic_DNA"/>
</dbReference>
<reference evidence="1 2" key="1">
    <citation type="journal article" date="2013" name="BMC Genomics">
        <title>The miniature genome of a carnivorous plant Genlisea aurea contains a low number of genes and short non-coding sequences.</title>
        <authorList>
            <person name="Leushkin E.V."/>
            <person name="Sutormin R.A."/>
            <person name="Nabieva E.R."/>
            <person name="Penin A.A."/>
            <person name="Kondrashov A.S."/>
            <person name="Logacheva M.D."/>
        </authorList>
    </citation>
    <scope>NUCLEOTIDE SEQUENCE [LARGE SCALE GENOMIC DNA]</scope>
</reference>
<dbReference type="OrthoDB" id="59690at2759"/>
<dbReference type="GO" id="GO:0016607">
    <property type="term" value="C:nuclear speck"/>
    <property type="evidence" value="ECO:0007669"/>
    <property type="project" value="TreeGrafter"/>
</dbReference>
<dbReference type="GO" id="GO:2000042">
    <property type="term" value="P:negative regulation of double-strand break repair via homologous recombination"/>
    <property type="evidence" value="ECO:0007669"/>
    <property type="project" value="TreeGrafter"/>
</dbReference>
<dbReference type="InterPro" id="IPR012340">
    <property type="entry name" value="NA-bd_OB-fold"/>
</dbReference>
<keyword evidence="2" id="KW-1185">Reference proteome</keyword>
<dbReference type="AlphaFoldDB" id="S8CR47"/>
<evidence type="ECO:0000313" key="1">
    <source>
        <dbReference type="EMBL" id="EPS69265.1"/>
    </source>
</evidence>
<evidence type="ECO:0008006" key="3">
    <source>
        <dbReference type="Google" id="ProtNLM"/>
    </source>
</evidence>
<dbReference type="GO" id="GO:0005829">
    <property type="term" value="C:cytosol"/>
    <property type="evidence" value="ECO:0007669"/>
    <property type="project" value="TreeGrafter"/>
</dbReference>
<dbReference type="FunFam" id="2.40.50.140:FF:000345">
    <property type="entry name" value="RecQ-mediated genome instability-like protein"/>
    <property type="match status" value="1"/>
</dbReference>
<gene>
    <name evidence="1" type="ORF">M569_05503</name>
</gene>
<name>S8CR47_9LAMI</name>
<comment type="caution">
    <text evidence="1">The sequence shown here is derived from an EMBL/GenBank/DDBJ whole genome shotgun (WGS) entry which is preliminary data.</text>
</comment>
<dbReference type="Gene3D" id="2.40.50.140">
    <property type="entry name" value="Nucleic acid-binding proteins"/>
    <property type="match status" value="1"/>
</dbReference>
<dbReference type="GO" id="GO:0043007">
    <property type="term" value="P:maintenance of rDNA"/>
    <property type="evidence" value="ECO:0007669"/>
    <property type="project" value="TreeGrafter"/>
</dbReference>
<organism evidence="1 2">
    <name type="scientific">Genlisea aurea</name>
    <dbReference type="NCBI Taxonomy" id="192259"/>
    <lineage>
        <taxon>Eukaryota</taxon>
        <taxon>Viridiplantae</taxon>
        <taxon>Streptophyta</taxon>
        <taxon>Embryophyta</taxon>
        <taxon>Tracheophyta</taxon>
        <taxon>Spermatophyta</taxon>
        <taxon>Magnoliopsida</taxon>
        <taxon>eudicotyledons</taxon>
        <taxon>Gunneridae</taxon>
        <taxon>Pentapetalae</taxon>
        <taxon>asterids</taxon>
        <taxon>lamiids</taxon>
        <taxon>Lamiales</taxon>
        <taxon>Lentibulariaceae</taxon>
        <taxon>Genlisea</taxon>
    </lineage>
</organism>
<evidence type="ECO:0000313" key="2">
    <source>
        <dbReference type="Proteomes" id="UP000015453"/>
    </source>
</evidence>
<sequence>MDYGLAALKLFCVHLKRARKSPSENAFSLGGILFQRIWLQGIIVSAPSEGGENRGYLLDDGTGIIELHIYGEFRNHRWEVGMYVMVVGGYSGLDGDLPVIKVHKIIDLSEFPDRESMWYLEVIEVFELFYRPLFED</sequence>
<dbReference type="SUPFAM" id="SSF50249">
    <property type="entry name" value="Nucleic acid-binding proteins"/>
    <property type="match status" value="1"/>
</dbReference>